<dbReference type="InterPro" id="IPR036061">
    <property type="entry name" value="CheW-like_dom_sf"/>
</dbReference>
<dbReference type="GO" id="GO:0007165">
    <property type="term" value="P:signal transduction"/>
    <property type="evidence" value="ECO:0007669"/>
    <property type="project" value="InterPro"/>
</dbReference>
<evidence type="ECO:0000313" key="3">
    <source>
        <dbReference type="Proteomes" id="UP000315901"/>
    </source>
</evidence>
<keyword evidence="3" id="KW-1185">Reference proteome</keyword>
<dbReference type="SMART" id="SM00260">
    <property type="entry name" value="CheW"/>
    <property type="match status" value="1"/>
</dbReference>
<dbReference type="PROSITE" id="PS50851">
    <property type="entry name" value="CHEW"/>
    <property type="match status" value="1"/>
</dbReference>
<dbReference type="PANTHER" id="PTHR22617:SF23">
    <property type="entry name" value="CHEMOTAXIS PROTEIN CHEW"/>
    <property type="match status" value="1"/>
</dbReference>
<gene>
    <name evidence="2" type="ORF">FJM67_08870</name>
</gene>
<proteinExistence type="predicted"/>
<dbReference type="Pfam" id="PF01584">
    <property type="entry name" value="CheW"/>
    <property type="match status" value="1"/>
</dbReference>
<evidence type="ECO:0000313" key="2">
    <source>
        <dbReference type="EMBL" id="TPE51839.1"/>
    </source>
</evidence>
<dbReference type="Gene3D" id="2.40.50.180">
    <property type="entry name" value="CheA-289, Domain 4"/>
    <property type="match status" value="1"/>
</dbReference>
<dbReference type="SUPFAM" id="SSF50341">
    <property type="entry name" value="CheW-like"/>
    <property type="match status" value="1"/>
</dbReference>
<dbReference type="OrthoDB" id="5608922at2"/>
<dbReference type="InterPro" id="IPR002545">
    <property type="entry name" value="CheW-lke_dom"/>
</dbReference>
<name>A0A501WQT6_9GAMM</name>
<accession>A0A501WQT6</accession>
<dbReference type="InterPro" id="IPR039315">
    <property type="entry name" value="CheW"/>
</dbReference>
<dbReference type="EMBL" id="VFRR01000014">
    <property type="protein sequence ID" value="TPE51839.1"/>
    <property type="molecule type" value="Genomic_DNA"/>
</dbReference>
<protein>
    <recommendedName>
        <fullName evidence="1">CheW-like domain-containing protein</fullName>
    </recommendedName>
</protein>
<comment type="caution">
    <text evidence="2">The sequence shown here is derived from an EMBL/GenBank/DDBJ whole genome shotgun (WGS) entry which is preliminary data.</text>
</comment>
<sequence>MVPVMAQVLEQGICFRMGGENYLHPINNVKEVLPYEEPNPVIGAPACVEGMIELRGNLVTVVYGSSILDVSLDDAAEEGHILVLDLPEGYFGVRVEGVENVMSINNEEVDRQSAQYYPHDCIQGTIERQGDLYILVDFTDYCNSLE</sequence>
<organism evidence="2 3">
    <name type="scientific">Maribrevibacterium harenarium</name>
    <dbReference type="NCBI Taxonomy" id="2589817"/>
    <lineage>
        <taxon>Bacteria</taxon>
        <taxon>Pseudomonadati</taxon>
        <taxon>Pseudomonadota</taxon>
        <taxon>Gammaproteobacteria</taxon>
        <taxon>Oceanospirillales</taxon>
        <taxon>Oceanospirillaceae</taxon>
        <taxon>Maribrevibacterium</taxon>
    </lineage>
</organism>
<dbReference type="Proteomes" id="UP000315901">
    <property type="component" value="Unassembled WGS sequence"/>
</dbReference>
<dbReference type="GO" id="GO:0006935">
    <property type="term" value="P:chemotaxis"/>
    <property type="evidence" value="ECO:0007669"/>
    <property type="project" value="InterPro"/>
</dbReference>
<dbReference type="GO" id="GO:0005829">
    <property type="term" value="C:cytosol"/>
    <property type="evidence" value="ECO:0007669"/>
    <property type="project" value="TreeGrafter"/>
</dbReference>
<evidence type="ECO:0000259" key="1">
    <source>
        <dbReference type="PROSITE" id="PS50851"/>
    </source>
</evidence>
<dbReference type="Gene3D" id="2.30.30.40">
    <property type="entry name" value="SH3 Domains"/>
    <property type="match status" value="1"/>
</dbReference>
<reference evidence="2 3" key="1">
    <citation type="submission" date="2019-06" db="EMBL/GenBank/DDBJ databases">
        <title>A novel bacterium of genus Marinomonas, isolated from coastal sand.</title>
        <authorList>
            <person name="Huang H."/>
            <person name="Mo K."/>
            <person name="Hu Y."/>
        </authorList>
    </citation>
    <scope>NUCLEOTIDE SEQUENCE [LARGE SCALE GENOMIC DNA]</scope>
    <source>
        <strain evidence="2 3">HB171799</strain>
    </source>
</reference>
<dbReference type="PANTHER" id="PTHR22617">
    <property type="entry name" value="CHEMOTAXIS SENSOR HISTIDINE KINASE-RELATED"/>
    <property type="match status" value="1"/>
</dbReference>
<dbReference type="AlphaFoldDB" id="A0A501WQT6"/>
<feature type="domain" description="CheW-like" evidence="1">
    <location>
        <begin position="9"/>
        <end position="146"/>
    </location>
</feature>